<sequence length="131" mass="14611">MPLYEDQQARDDAYYEAEAESTPFFAVERYEEGYAITYDLLPAGYELSEPMRKELNERVTRTVEDVVGDEALATVEVSRSIGASLGNVSFFQREATARDVAAVISRLVLAEENWVEADGPGDLPPTEVQKN</sequence>
<dbReference type="EMBL" id="CP039375">
    <property type="protein sequence ID" value="QCD67086.1"/>
    <property type="molecule type" value="Genomic_DNA"/>
</dbReference>
<reference evidence="1 2" key="1">
    <citation type="submission" date="2019-04" db="EMBL/GenBank/DDBJ databases">
        <title>Complete genome sequence of Arthrobacter sp. ZXY-2 associated with effective atrazine degradation and salt adaptation.</title>
        <authorList>
            <person name="Zhao X."/>
        </authorList>
    </citation>
    <scope>NUCLEOTIDE SEQUENCE [LARGE SCALE GENOMIC DNA]</scope>
    <source>
        <strain evidence="2">ZP60</strain>
    </source>
</reference>
<reference evidence="1 2" key="2">
    <citation type="submission" date="2019-04" db="EMBL/GenBank/DDBJ databases">
        <authorList>
            <person name="Yang S."/>
            <person name="Wei W."/>
        </authorList>
    </citation>
    <scope>NUCLEOTIDE SEQUENCE [LARGE SCALE GENOMIC DNA]</scope>
    <source>
        <strain evidence="2">ZP60</strain>
    </source>
</reference>
<proteinExistence type="predicted"/>
<dbReference type="Proteomes" id="UP000297053">
    <property type="component" value="Chromosome"/>
</dbReference>
<dbReference type="AlphaFoldDB" id="A0A4D6KQJ3"/>
<evidence type="ECO:0000313" key="2">
    <source>
        <dbReference type="Proteomes" id="UP000297053"/>
    </source>
</evidence>
<organism evidence="1 2">
    <name type="scientific">Halomicrobium mukohataei</name>
    <dbReference type="NCBI Taxonomy" id="57705"/>
    <lineage>
        <taxon>Archaea</taxon>
        <taxon>Methanobacteriati</taxon>
        <taxon>Methanobacteriota</taxon>
        <taxon>Stenosarchaea group</taxon>
        <taxon>Halobacteria</taxon>
        <taxon>Halobacteriales</taxon>
        <taxon>Haloarculaceae</taxon>
        <taxon>Halomicrobium</taxon>
    </lineage>
</organism>
<protein>
    <submittedName>
        <fullName evidence="1">Uncharacterized protein</fullName>
    </submittedName>
</protein>
<dbReference type="KEGG" id="halz:E5139_05160"/>
<name>A0A4D6KQJ3_9EURY</name>
<accession>A0A4D6KQJ3</accession>
<evidence type="ECO:0000313" key="1">
    <source>
        <dbReference type="EMBL" id="QCD67086.1"/>
    </source>
</evidence>
<gene>
    <name evidence="1" type="ORF">E5139_05160</name>
</gene>